<evidence type="ECO:0000256" key="2">
    <source>
        <dbReference type="ARBA" id="ARBA00022574"/>
    </source>
</evidence>
<dbReference type="AlphaFoldDB" id="A0A0A1TKK9"/>
<evidence type="ECO:0000256" key="1">
    <source>
        <dbReference type="ARBA" id="ARBA00004123"/>
    </source>
</evidence>
<sequence>MTDSTPQPANILRGHKAQIHAISFIRDNDRLITGDADGFIVTWSLAIMRPVAVWKAHESAILSIQGWGPDKLITHGRDHKLIVWKLDEKS</sequence>
<dbReference type="InterPro" id="IPR001680">
    <property type="entry name" value="WD40_rpt"/>
</dbReference>
<dbReference type="InterPro" id="IPR039241">
    <property type="entry name" value="Rrp9-like"/>
</dbReference>
<dbReference type="Gene3D" id="2.130.10.10">
    <property type="entry name" value="YVTN repeat-like/Quinoprotein amine dehydrogenase"/>
    <property type="match status" value="1"/>
</dbReference>
<evidence type="ECO:0000256" key="3">
    <source>
        <dbReference type="ARBA" id="ARBA00022737"/>
    </source>
</evidence>
<keyword evidence="2 5" id="KW-0853">WD repeat</keyword>
<dbReference type="PANTHER" id="PTHR19865">
    <property type="entry name" value="U3 SMALL NUCLEOLAR RNA INTERACTING PROTEIN 2"/>
    <property type="match status" value="1"/>
</dbReference>
<dbReference type="SMART" id="SM00320">
    <property type="entry name" value="WD40"/>
    <property type="match status" value="2"/>
</dbReference>
<keyword evidence="3" id="KW-0677">Repeat</keyword>
<name>A0A0A1TKK9_9HYPO</name>
<accession>A0A0A1TKK9</accession>
<dbReference type="PROSITE" id="PS50082">
    <property type="entry name" value="WD_REPEATS_2"/>
    <property type="match status" value="1"/>
</dbReference>
<dbReference type="PROSITE" id="PS50294">
    <property type="entry name" value="WD_REPEATS_REGION"/>
    <property type="match status" value="1"/>
</dbReference>
<evidence type="ECO:0000313" key="7">
    <source>
        <dbReference type="Proteomes" id="UP000039046"/>
    </source>
</evidence>
<keyword evidence="4" id="KW-0539">Nucleus</keyword>
<dbReference type="Pfam" id="PF00400">
    <property type="entry name" value="WD40"/>
    <property type="match status" value="1"/>
</dbReference>
<dbReference type="HOGENOM" id="CLU_2687880_0_0_1"/>
<dbReference type="GO" id="GO:0032040">
    <property type="term" value="C:small-subunit processome"/>
    <property type="evidence" value="ECO:0007669"/>
    <property type="project" value="TreeGrafter"/>
</dbReference>
<feature type="repeat" description="WD" evidence="5">
    <location>
        <begin position="12"/>
        <end position="53"/>
    </location>
</feature>
<organism evidence="6 7">
    <name type="scientific">[Torrubiella] hemipterigena</name>
    <dbReference type="NCBI Taxonomy" id="1531966"/>
    <lineage>
        <taxon>Eukaryota</taxon>
        <taxon>Fungi</taxon>
        <taxon>Dikarya</taxon>
        <taxon>Ascomycota</taxon>
        <taxon>Pezizomycotina</taxon>
        <taxon>Sordariomycetes</taxon>
        <taxon>Hypocreomycetidae</taxon>
        <taxon>Hypocreales</taxon>
        <taxon>Clavicipitaceae</taxon>
        <taxon>Clavicipitaceae incertae sedis</taxon>
        <taxon>'Torrubiella' clade</taxon>
    </lineage>
</organism>
<dbReference type="EMBL" id="CDHN01000003">
    <property type="protein sequence ID" value="CEJ90447.1"/>
    <property type="molecule type" value="Genomic_DNA"/>
</dbReference>
<evidence type="ECO:0000256" key="4">
    <source>
        <dbReference type="ARBA" id="ARBA00023242"/>
    </source>
</evidence>
<protein>
    <submittedName>
        <fullName evidence="6">Putative WD40 repeat-like-containing domain</fullName>
    </submittedName>
</protein>
<reference evidence="6 7" key="1">
    <citation type="journal article" date="2015" name="Genome Announc.">
        <title>Draft Genome Sequence and Gene Annotation of the Entomopathogenic Fungus Verticillium hemipterigenum.</title>
        <authorList>
            <person name="Horn F."/>
            <person name="Habel A."/>
            <person name="Scharf D.H."/>
            <person name="Dworschak J."/>
            <person name="Brakhage A.A."/>
            <person name="Guthke R."/>
            <person name="Hertweck C."/>
            <person name="Linde J."/>
        </authorList>
    </citation>
    <scope>NUCLEOTIDE SEQUENCE [LARGE SCALE GENOMIC DNA]</scope>
</reference>
<keyword evidence="7" id="KW-1185">Reference proteome</keyword>
<proteinExistence type="predicted"/>
<dbReference type="Proteomes" id="UP000039046">
    <property type="component" value="Unassembled WGS sequence"/>
</dbReference>
<dbReference type="GO" id="GO:0034511">
    <property type="term" value="F:U3 snoRNA binding"/>
    <property type="evidence" value="ECO:0007669"/>
    <property type="project" value="InterPro"/>
</dbReference>
<dbReference type="STRING" id="1531966.A0A0A1TKK9"/>
<dbReference type="PANTHER" id="PTHR19865:SF0">
    <property type="entry name" value="U3 SMALL NUCLEOLAR RNA-INTERACTING PROTEIN 2"/>
    <property type="match status" value="1"/>
</dbReference>
<dbReference type="SUPFAM" id="SSF50978">
    <property type="entry name" value="WD40 repeat-like"/>
    <property type="match status" value="1"/>
</dbReference>
<dbReference type="InterPro" id="IPR036322">
    <property type="entry name" value="WD40_repeat_dom_sf"/>
</dbReference>
<comment type="subcellular location">
    <subcellularLocation>
        <location evidence="1">Nucleus</location>
    </subcellularLocation>
</comment>
<dbReference type="OrthoDB" id="7668193at2759"/>
<dbReference type="InterPro" id="IPR015943">
    <property type="entry name" value="WD40/YVTN_repeat-like_dom_sf"/>
</dbReference>
<evidence type="ECO:0000313" key="6">
    <source>
        <dbReference type="EMBL" id="CEJ90447.1"/>
    </source>
</evidence>
<gene>
    <name evidence="6" type="ORF">VHEMI06235</name>
</gene>
<evidence type="ECO:0000256" key="5">
    <source>
        <dbReference type="PROSITE-ProRule" id="PRU00221"/>
    </source>
</evidence>